<dbReference type="Proteomes" id="UP000828390">
    <property type="component" value="Unassembled WGS sequence"/>
</dbReference>
<name>A0A9D4BZP7_DREPO</name>
<accession>A0A9D4BZP7</accession>
<evidence type="ECO:0000313" key="3">
    <source>
        <dbReference type="EMBL" id="KAH3713918.1"/>
    </source>
</evidence>
<comment type="caution">
    <text evidence="3">The sequence shown here is derived from an EMBL/GenBank/DDBJ whole genome shotgun (WGS) entry which is preliminary data.</text>
</comment>
<dbReference type="EMBL" id="JAIWYP010000014">
    <property type="protein sequence ID" value="KAH3713918.1"/>
    <property type="molecule type" value="Genomic_DNA"/>
</dbReference>
<organism evidence="3 4">
    <name type="scientific">Dreissena polymorpha</name>
    <name type="common">Zebra mussel</name>
    <name type="synonym">Mytilus polymorpha</name>
    <dbReference type="NCBI Taxonomy" id="45954"/>
    <lineage>
        <taxon>Eukaryota</taxon>
        <taxon>Metazoa</taxon>
        <taxon>Spiralia</taxon>
        <taxon>Lophotrochozoa</taxon>
        <taxon>Mollusca</taxon>
        <taxon>Bivalvia</taxon>
        <taxon>Autobranchia</taxon>
        <taxon>Heteroconchia</taxon>
        <taxon>Euheterodonta</taxon>
        <taxon>Imparidentia</taxon>
        <taxon>Neoheterodontei</taxon>
        <taxon>Myida</taxon>
        <taxon>Dreissenoidea</taxon>
        <taxon>Dreissenidae</taxon>
        <taxon>Dreissena</taxon>
    </lineage>
</organism>
<evidence type="ECO:0000256" key="2">
    <source>
        <dbReference type="SAM" id="Phobius"/>
    </source>
</evidence>
<keyword evidence="2" id="KW-0472">Membrane</keyword>
<proteinExistence type="predicted"/>
<keyword evidence="2" id="KW-1133">Transmembrane helix</keyword>
<gene>
    <name evidence="3" type="ORF">DPMN_073721</name>
</gene>
<protein>
    <submittedName>
        <fullName evidence="3">Uncharacterized protein</fullName>
    </submittedName>
</protein>
<reference evidence="3" key="1">
    <citation type="journal article" date="2019" name="bioRxiv">
        <title>The Genome of the Zebra Mussel, Dreissena polymorpha: A Resource for Invasive Species Research.</title>
        <authorList>
            <person name="McCartney M.A."/>
            <person name="Auch B."/>
            <person name="Kono T."/>
            <person name="Mallez S."/>
            <person name="Zhang Y."/>
            <person name="Obille A."/>
            <person name="Becker A."/>
            <person name="Abrahante J.E."/>
            <person name="Garbe J."/>
            <person name="Badalamenti J.P."/>
            <person name="Herman A."/>
            <person name="Mangelson H."/>
            <person name="Liachko I."/>
            <person name="Sullivan S."/>
            <person name="Sone E.D."/>
            <person name="Koren S."/>
            <person name="Silverstein K.A.T."/>
            <person name="Beckman K.B."/>
            <person name="Gohl D.M."/>
        </authorList>
    </citation>
    <scope>NUCLEOTIDE SEQUENCE</scope>
    <source>
        <strain evidence="3">Duluth1</strain>
        <tissue evidence="3">Whole animal</tissue>
    </source>
</reference>
<feature type="transmembrane region" description="Helical" evidence="2">
    <location>
        <begin position="282"/>
        <end position="302"/>
    </location>
</feature>
<dbReference type="PROSITE" id="PS51257">
    <property type="entry name" value="PROKAR_LIPOPROTEIN"/>
    <property type="match status" value="1"/>
</dbReference>
<evidence type="ECO:0000313" key="4">
    <source>
        <dbReference type="Proteomes" id="UP000828390"/>
    </source>
</evidence>
<dbReference type="AlphaFoldDB" id="A0A9D4BZP7"/>
<reference evidence="3" key="2">
    <citation type="submission" date="2020-11" db="EMBL/GenBank/DDBJ databases">
        <authorList>
            <person name="McCartney M.A."/>
            <person name="Auch B."/>
            <person name="Kono T."/>
            <person name="Mallez S."/>
            <person name="Becker A."/>
            <person name="Gohl D.M."/>
            <person name="Silverstein K.A.T."/>
            <person name="Koren S."/>
            <person name="Bechman K.B."/>
            <person name="Herman A."/>
            <person name="Abrahante J.E."/>
            <person name="Garbe J."/>
        </authorList>
    </citation>
    <scope>NUCLEOTIDE SEQUENCE</scope>
    <source>
        <strain evidence="3">Duluth1</strain>
        <tissue evidence="3">Whole animal</tissue>
    </source>
</reference>
<keyword evidence="2" id="KW-0812">Transmembrane</keyword>
<sequence>MRPAFFGFVISLILGCALVFGNIQFVKRKETSIECASNSDLSFKFYSNLIKKFLTIAECDFHRQACVLITPIYTHVYTISYTGRGGILVIRDLEEETTGHYQCYETYYPQNAVSTKITTSGYTATKGNNFSVPINKTEPGLLEGFGHIVLGVLRDKSIECSSNVDITFKFMHNTANASVTIANCYLSKKACTVSKTSFQNKYTLSYTGIGGVLHINSLYDESFGTYICCATYNPSIFVSIDVIAHIMESADNTNNVTVLRENNTVNHWEKGETNNSLSTLTIVLPICGALVIIGFVCGIVCFRRKAFLCAASDDQANMEMSSPTTSSNATAIYSNEDPTNTWSKKAATSSTRVCQGKAESLQTPRVAKRQRVPQHVHKRRPYAKTKFNAL</sequence>
<feature type="region of interest" description="Disordered" evidence="1">
    <location>
        <begin position="319"/>
        <end position="348"/>
    </location>
</feature>
<keyword evidence="4" id="KW-1185">Reference proteome</keyword>
<evidence type="ECO:0000256" key="1">
    <source>
        <dbReference type="SAM" id="MobiDB-lite"/>
    </source>
</evidence>